<dbReference type="InterPro" id="IPR016064">
    <property type="entry name" value="NAD/diacylglycerol_kinase_sf"/>
</dbReference>
<dbReference type="Pfam" id="PF00781">
    <property type="entry name" value="DAGK_cat"/>
    <property type="match status" value="1"/>
</dbReference>
<dbReference type="SUPFAM" id="SSF111331">
    <property type="entry name" value="NAD kinase/diacylglycerol kinase-like"/>
    <property type="match status" value="1"/>
</dbReference>
<evidence type="ECO:0000256" key="1">
    <source>
        <dbReference type="ARBA" id="ARBA00022679"/>
    </source>
</evidence>
<gene>
    <name evidence="6" type="ORF">ESB13_06020</name>
</gene>
<dbReference type="OrthoDB" id="142078at2"/>
<evidence type="ECO:0000256" key="3">
    <source>
        <dbReference type="ARBA" id="ARBA00022777"/>
    </source>
</evidence>
<protein>
    <submittedName>
        <fullName evidence="6">Diacylglycerol kinase</fullName>
    </submittedName>
</protein>
<dbReference type="InterPro" id="IPR045540">
    <property type="entry name" value="YegS/DAGK_C"/>
</dbReference>
<keyword evidence="3 6" id="KW-0418">Kinase</keyword>
<dbReference type="EMBL" id="SDHZ01000001">
    <property type="protein sequence ID" value="RXK86359.1"/>
    <property type="molecule type" value="Genomic_DNA"/>
</dbReference>
<dbReference type="Proteomes" id="UP000290545">
    <property type="component" value="Unassembled WGS sequence"/>
</dbReference>
<evidence type="ECO:0000256" key="4">
    <source>
        <dbReference type="ARBA" id="ARBA00022840"/>
    </source>
</evidence>
<keyword evidence="7" id="KW-1185">Reference proteome</keyword>
<evidence type="ECO:0000313" key="7">
    <source>
        <dbReference type="Proteomes" id="UP000290545"/>
    </source>
</evidence>
<dbReference type="GO" id="GO:0005524">
    <property type="term" value="F:ATP binding"/>
    <property type="evidence" value="ECO:0007669"/>
    <property type="project" value="UniProtKB-KW"/>
</dbReference>
<reference evidence="6 7" key="1">
    <citation type="submission" date="2019-01" db="EMBL/GenBank/DDBJ databases">
        <title>Filimonas sp. strain TTM-71.</title>
        <authorList>
            <person name="Chen W.-M."/>
        </authorList>
    </citation>
    <scope>NUCLEOTIDE SEQUENCE [LARGE SCALE GENOMIC DNA]</scope>
    <source>
        <strain evidence="6 7">TTM-71</strain>
    </source>
</reference>
<keyword evidence="4" id="KW-0067">ATP-binding</keyword>
<sequence>MKKAQLHHNPGAGDEGLSEEALCAILREEGFECRQFATENDFIIVAGGDGTVRKTVKELLERDHTASIPPLALLPMGTANNIARAISIEGSIKEIIRSWHQRHMRNYDTGSVKGVPGSFFFLEGLGCGVFPQLIKNMEPIDDQIEHLDTPAKLKTALKELHRLIPQFEALDATLQINDITYKGRYLMIEILNIRSVGPNLLLAPHADPGDGFLDVILVPEEDRFKLALYVEEQLKDIPSRFPFPAIQCREMTLEIPAALLHIDDQLTTITQKTNIQILLQPGRLSFLV</sequence>
<evidence type="ECO:0000259" key="5">
    <source>
        <dbReference type="PROSITE" id="PS50146"/>
    </source>
</evidence>
<proteinExistence type="predicted"/>
<dbReference type="Pfam" id="PF19279">
    <property type="entry name" value="YegS_C"/>
    <property type="match status" value="1"/>
</dbReference>
<name>A0A4Q1DCT6_9BACT</name>
<keyword evidence="1" id="KW-0808">Transferase</keyword>
<dbReference type="PANTHER" id="PTHR12358:SF54">
    <property type="entry name" value="SPHINGOSINE KINASE RELATED PROTEIN"/>
    <property type="match status" value="1"/>
</dbReference>
<dbReference type="PANTHER" id="PTHR12358">
    <property type="entry name" value="SPHINGOSINE KINASE"/>
    <property type="match status" value="1"/>
</dbReference>
<evidence type="ECO:0000313" key="6">
    <source>
        <dbReference type="EMBL" id="RXK86359.1"/>
    </source>
</evidence>
<organism evidence="6 7">
    <name type="scientific">Filimonas effusa</name>
    <dbReference type="NCBI Taxonomy" id="2508721"/>
    <lineage>
        <taxon>Bacteria</taxon>
        <taxon>Pseudomonadati</taxon>
        <taxon>Bacteroidota</taxon>
        <taxon>Chitinophagia</taxon>
        <taxon>Chitinophagales</taxon>
        <taxon>Chitinophagaceae</taxon>
        <taxon>Filimonas</taxon>
    </lineage>
</organism>
<dbReference type="GO" id="GO:0016301">
    <property type="term" value="F:kinase activity"/>
    <property type="evidence" value="ECO:0007669"/>
    <property type="project" value="UniProtKB-KW"/>
</dbReference>
<evidence type="ECO:0000256" key="2">
    <source>
        <dbReference type="ARBA" id="ARBA00022741"/>
    </source>
</evidence>
<dbReference type="PROSITE" id="PS50146">
    <property type="entry name" value="DAGK"/>
    <property type="match status" value="1"/>
</dbReference>
<dbReference type="InterPro" id="IPR001206">
    <property type="entry name" value="Diacylglycerol_kinase_cat_dom"/>
</dbReference>
<comment type="caution">
    <text evidence="6">The sequence shown here is derived from an EMBL/GenBank/DDBJ whole genome shotgun (WGS) entry which is preliminary data.</text>
</comment>
<accession>A0A4Q1DCT6</accession>
<feature type="domain" description="DAGKc" evidence="5">
    <location>
        <begin position="1"/>
        <end position="117"/>
    </location>
</feature>
<keyword evidence="2" id="KW-0547">Nucleotide-binding</keyword>
<dbReference type="AlphaFoldDB" id="A0A4Q1DCT6"/>
<dbReference type="Gene3D" id="3.40.50.10330">
    <property type="entry name" value="Probable inorganic polyphosphate/atp-NAD kinase, domain 1"/>
    <property type="match status" value="1"/>
</dbReference>
<dbReference type="Gene3D" id="2.60.200.40">
    <property type="match status" value="1"/>
</dbReference>
<dbReference type="InterPro" id="IPR017438">
    <property type="entry name" value="ATP-NAD_kinase_N"/>
</dbReference>
<dbReference type="InterPro" id="IPR050187">
    <property type="entry name" value="Lipid_Phosphate_FormReg"/>
</dbReference>
<dbReference type="RefSeq" id="WP_129002109.1">
    <property type="nucleotide sequence ID" value="NZ_SDHZ01000001.1"/>
</dbReference>